<comment type="caution">
    <text evidence="4">The sequence shown here is derived from an EMBL/GenBank/DDBJ whole genome shotgun (WGS) entry which is preliminary data.</text>
</comment>
<feature type="region of interest" description="Disordered" evidence="2">
    <location>
        <begin position="781"/>
        <end position="833"/>
    </location>
</feature>
<feature type="compositionally biased region" description="Polar residues" evidence="2">
    <location>
        <begin position="385"/>
        <end position="396"/>
    </location>
</feature>
<feature type="region of interest" description="Disordered" evidence="2">
    <location>
        <begin position="734"/>
        <end position="765"/>
    </location>
</feature>
<proteinExistence type="predicted"/>
<organism evidence="4 5">
    <name type="scientific">Arabidopsis suecica</name>
    <name type="common">Swedish thale-cress</name>
    <name type="synonym">Cardaminopsis suecica</name>
    <dbReference type="NCBI Taxonomy" id="45249"/>
    <lineage>
        <taxon>Eukaryota</taxon>
        <taxon>Viridiplantae</taxon>
        <taxon>Streptophyta</taxon>
        <taxon>Embryophyta</taxon>
        <taxon>Tracheophyta</taxon>
        <taxon>Spermatophyta</taxon>
        <taxon>Magnoliopsida</taxon>
        <taxon>eudicotyledons</taxon>
        <taxon>Gunneridae</taxon>
        <taxon>Pentapetalae</taxon>
        <taxon>rosids</taxon>
        <taxon>malvids</taxon>
        <taxon>Brassicales</taxon>
        <taxon>Brassicaceae</taxon>
        <taxon>Camelineae</taxon>
        <taxon>Arabidopsis</taxon>
    </lineage>
</organism>
<accession>A0A8T2DTU4</accession>
<protein>
    <recommendedName>
        <fullName evidence="3">Arabidopsis retrotransposon Orf1 C-terminal domain-containing protein</fullName>
    </recommendedName>
</protein>
<feature type="compositionally biased region" description="Basic and acidic residues" evidence="2">
    <location>
        <begin position="812"/>
        <end position="833"/>
    </location>
</feature>
<dbReference type="InterPro" id="IPR004312">
    <property type="entry name" value="ATHILA_Orf1_C"/>
</dbReference>
<feature type="region of interest" description="Disordered" evidence="2">
    <location>
        <begin position="378"/>
        <end position="400"/>
    </location>
</feature>
<name>A0A8T2DTU4_ARASU</name>
<keyword evidence="5" id="KW-1185">Reference proteome</keyword>
<evidence type="ECO:0000256" key="2">
    <source>
        <dbReference type="SAM" id="MobiDB-lite"/>
    </source>
</evidence>
<feature type="compositionally biased region" description="Low complexity" evidence="2">
    <location>
        <begin position="795"/>
        <end position="807"/>
    </location>
</feature>
<reference evidence="4 5" key="1">
    <citation type="submission" date="2020-12" db="EMBL/GenBank/DDBJ databases">
        <title>Concerted genomic and epigenomic changes stabilize Arabidopsis allopolyploids.</title>
        <authorList>
            <person name="Chen Z."/>
        </authorList>
    </citation>
    <scope>NUCLEOTIDE SEQUENCE [LARGE SCALE GENOMIC DNA]</scope>
    <source>
        <strain evidence="4">As9502</strain>
        <tissue evidence="4">Leaf</tissue>
    </source>
</reference>
<feature type="compositionally biased region" description="Polar residues" evidence="2">
    <location>
        <begin position="329"/>
        <end position="350"/>
    </location>
</feature>
<feature type="coiled-coil region" evidence="1">
    <location>
        <begin position="670"/>
        <end position="697"/>
    </location>
</feature>
<dbReference type="PANTHER" id="PTHR33067:SF31">
    <property type="entry name" value="RNA-DIRECTED DNA POLYMERASE"/>
    <property type="match status" value="1"/>
</dbReference>
<keyword evidence="1" id="KW-0175">Coiled coil</keyword>
<dbReference type="Pfam" id="PF03078">
    <property type="entry name" value="ATHILA"/>
    <property type="match status" value="1"/>
</dbReference>
<dbReference type="EMBL" id="JAEFBJ010000005">
    <property type="protein sequence ID" value="KAG7610761.1"/>
    <property type="molecule type" value="Genomic_DNA"/>
</dbReference>
<feature type="region of interest" description="Disordered" evidence="2">
    <location>
        <begin position="1072"/>
        <end position="1106"/>
    </location>
</feature>
<dbReference type="PANTHER" id="PTHR33067">
    <property type="entry name" value="RNA-DIRECTED DNA POLYMERASE-RELATED"/>
    <property type="match status" value="1"/>
</dbReference>
<dbReference type="AlphaFoldDB" id="A0A8T2DTU4"/>
<evidence type="ECO:0000313" key="5">
    <source>
        <dbReference type="Proteomes" id="UP000694251"/>
    </source>
</evidence>
<dbReference type="Proteomes" id="UP000694251">
    <property type="component" value="Chromosome 5"/>
</dbReference>
<evidence type="ECO:0000313" key="4">
    <source>
        <dbReference type="EMBL" id="KAG7610761.1"/>
    </source>
</evidence>
<gene>
    <name evidence="4" type="ORF">ISN44_As05g028270</name>
</gene>
<evidence type="ECO:0000256" key="1">
    <source>
        <dbReference type="SAM" id="Coils"/>
    </source>
</evidence>
<sequence length="1171" mass="131609">MGRDGLCDPIGLQAASKHFVFSSSLPCAHLVWLSADLGRLRRCDRVLGRVMVFMVSDDTRSGGRVTWWSERPSVVRWCGKVILDQGVEHITNPRKSCNAILIREGDDVWKELDTKDELELAVAEMVSTDTLFNRYVKRLFDNGISSNEAKLLTRDISAIMLLKAKKEKAKRVDIAEYIRTITPGQTTEKLPDPGSFVLDCSISKSRFNRSLCYMGSSINLMPKSGSERLGMTHYRSTHYRPTRITLLFADRSKRFPEGILEDIPVKVGNSVIPADFMVLNYEKEPKDPLILGRAFLATAGARFDVKRGRICLKVCDLEMEFGMDGSELTKPTSSIASSTNTPPQNAQNQTTETYTALPSVQLANESCRATMSIDTTTLVDRHPRVSQTEDSTHSLQPTPPEDICDKFSSLSSLALLLINSLDSLKFASQDNKPRVARKLVSPVILVGDEISVDRHTLECRSTPVAASTKSVRVNPTIEKSRWQTNRLEDILVSNSTTKAGANLTALPFTSSNGILCNGTTMEIRRHFGARANGKEAKDDFGFRNQRGVSIDTRAFVSLMPLSKAKRLGVMEYKFCNLALLLADGSVAHPHGLKENLPAKIRNVEIPTNEYQKGVYLEERSLECKLLSEEEISIATYSPGVPKQPINPSSKEEHLNFDSVAEELLELWTGYQAQEDTIGKLTHKMKELNSTILELQEMIKSYPNFEIEDWSKEPGIEEEDYFTDQKEAYFEEKSNEYSSFHMSREDAESSPPNFMDSRRNSSSRARRSFVYNEEVAAIDMSGMTERQIRQARRAQRSSSIQGGSSSRSTIPYWEKKPAKKEERPNPKFSSREEIRQDYDKDELLSLWAKIVSPKPYSSTKSKSSAIRSPVIRYLHQCIANTLFPKKTTGFVDEGELCMLDQALVFILRETKDGRKMAVDRADTSLNVVLLDHLMSYREYATTIHRSGIRGSLCVGVLLTPILGAVGIHLGTPDVHPKYLDLDYLRGKDYLDKTTSVEFEQHGEPPEQETNEFKQANFEEGPDQGKDEIAEVHKKLAVLEELGNLQSKTMKGFKKNMKTMKKSLTGMAAQIKDFQSKPRLPSPTPEVRRSGSTSSAARRADRIAQPRASSFQPREVIFELREPRSRQRGASIRNINNGNQKVFISSITFIDGSCSRCFADNIRENSRASMSRL</sequence>
<evidence type="ECO:0000259" key="3">
    <source>
        <dbReference type="Pfam" id="PF03078"/>
    </source>
</evidence>
<dbReference type="OrthoDB" id="1105819at2759"/>
<feature type="region of interest" description="Disordered" evidence="2">
    <location>
        <begin position="328"/>
        <end position="350"/>
    </location>
</feature>
<feature type="domain" description="Arabidopsis retrotransposon Orf1 C-terminal" evidence="3">
    <location>
        <begin position="826"/>
        <end position="994"/>
    </location>
</feature>
<dbReference type="CDD" id="cd00303">
    <property type="entry name" value="retropepsin_like"/>
    <property type="match status" value="1"/>
</dbReference>